<gene>
    <name evidence="1" type="ORF">GEOBRER4_n3213</name>
</gene>
<proteinExistence type="predicted"/>
<dbReference type="Proteomes" id="UP000515472">
    <property type="component" value="Chromosome"/>
</dbReference>
<name>A0A6S6M901_9BACT</name>
<evidence type="ECO:0000313" key="1">
    <source>
        <dbReference type="EMBL" id="BCG48326.1"/>
    </source>
</evidence>
<dbReference type="EMBL" id="AP023213">
    <property type="protein sequence ID" value="BCG48326.1"/>
    <property type="molecule type" value="Genomic_DNA"/>
</dbReference>
<keyword evidence="2" id="KW-1185">Reference proteome</keyword>
<dbReference type="KEGG" id="gbn:GEOBRER4_30760"/>
<organism evidence="1 2">
    <name type="scientific">Citrifermentans bremense</name>
    <dbReference type="NCBI Taxonomy" id="60035"/>
    <lineage>
        <taxon>Bacteria</taxon>
        <taxon>Pseudomonadati</taxon>
        <taxon>Thermodesulfobacteriota</taxon>
        <taxon>Desulfuromonadia</taxon>
        <taxon>Geobacterales</taxon>
        <taxon>Geobacteraceae</taxon>
        <taxon>Citrifermentans</taxon>
    </lineage>
</organism>
<accession>A0A6S6M901</accession>
<protein>
    <submittedName>
        <fullName evidence="1">Uncharacterized protein</fullName>
    </submittedName>
</protein>
<dbReference type="RefSeq" id="WP_185243089.1">
    <property type="nucleotide sequence ID" value="NZ_AP023213.1"/>
</dbReference>
<sequence>MTKDKDERKRSHLKLVVNNPEIRSARPAAAEQEFVPLEELIANRDLFRPAFYRGMGRLQTKGYQTLERFLAGRGAPYGIDPIHGKVLVLPAGSVSPESLEFGSPQDEVLLSISEDAGGTGLCFSLEMILPYFSEDDAVMEEALLFAPVLQYGALFLEENPHDGMLDLIYRLAVPLFPPLLTTRLAERMFSIFSFELKETFLALSDYPEG</sequence>
<evidence type="ECO:0000313" key="2">
    <source>
        <dbReference type="Proteomes" id="UP000515472"/>
    </source>
</evidence>
<reference evidence="1 2" key="1">
    <citation type="submission" date="2020-06" db="EMBL/GenBank/DDBJ databases">
        <title>Interaction of electrochemicaly active bacteria, Geobacter bremensis R4 on different carbon anode.</title>
        <authorList>
            <person name="Meng L."/>
            <person name="Yoshida N."/>
        </authorList>
    </citation>
    <scope>NUCLEOTIDE SEQUENCE [LARGE SCALE GENOMIC DNA]</scope>
    <source>
        <strain evidence="1 2">R4</strain>
    </source>
</reference>
<dbReference type="AlphaFoldDB" id="A0A6S6M901"/>